<dbReference type="SUPFAM" id="SSF88946">
    <property type="entry name" value="Sigma2 domain of RNA polymerase sigma factors"/>
    <property type="match status" value="1"/>
</dbReference>
<dbReference type="Gene3D" id="1.10.10.10">
    <property type="entry name" value="Winged helix-like DNA-binding domain superfamily/Winged helix DNA-binding domain"/>
    <property type="match status" value="1"/>
</dbReference>
<evidence type="ECO:0000256" key="5">
    <source>
        <dbReference type="ARBA" id="ARBA00023163"/>
    </source>
</evidence>
<organism evidence="8 9">
    <name type="scientific">Neolewinella lacunae</name>
    <dbReference type="NCBI Taxonomy" id="1517758"/>
    <lineage>
        <taxon>Bacteria</taxon>
        <taxon>Pseudomonadati</taxon>
        <taxon>Bacteroidota</taxon>
        <taxon>Saprospiria</taxon>
        <taxon>Saprospirales</taxon>
        <taxon>Lewinellaceae</taxon>
        <taxon>Neolewinella</taxon>
    </lineage>
</organism>
<dbReference type="CDD" id="cd06171">
    <property type="entry name" value="Sigma70_r4"/>
    <property type="match status" value="1"/>
</dbReference>
<accession>A0A923T971</accession>
<comment type="caution">
    <text evidence="8">The sequence shown here is derived from an EMBL/GenBank/DDBJ whole genome shotgun (WGS) entry which is preliminary data.</text>
</comment>
<feature type="domain" description="RNA polymerase sigma factor 70 region 4 type 2" evidence="7">
    <location>
        <begin position="114"/>
        <end position="166"/>
    </location>
</feature>
<dbReference type="PANTHER" id="PTHR43133">
    <property type="entry name" value="RNA POLYMERASE ECF-TYPE SIGMA FACTO"/>
    <property type="match status" value="1"/>
</dbReference>
<dbReference type="Pfam" id="PF08281">
    <property type="entry name" value="Sigma70_r4_2"/>
    <property type="match status" value="1"/>
</dbReference>
<dbReference type="InterPro" id="IPR014284">
    <property type="entry name" value="RNA_pol_sigma-70_dom"/>
</dbReference>
<name>A0A923T971_9BACT</name>
<dbReference type="GO" id="GO:0006352">
    <property type="term" value="P:DNA-templated transcription initiation"/>
    <property type="evidence" value="ECO:0007669"/>
    <property type="project" value="InterPro"/>
</dbReference>
<proteinExistence type="inferred from homology"/>
<reference evidence="8" key="1">
    <citation type="submission" date="2020-08" db="EMBL/GenBank/DDBJ databases">
        <title>Lewinella bacteria from marine environments.</title>
        <authorList>
            <person name="Zhong Y."/>
        </authorList>
    </citation>
    <scope>NUCLEOTIDE SEQUENCE</scope>
    <source>
        <strain evidence="8">KCTC 42187</strain>
    </source>
</reference>
<comment type="similarity">
    <text evidence="1">Belongs to the sigma-70 factor family. ECF subfamily.</text>
</comment>
<evidence type="ECO:0000256" key="3">
    <source>
        <dbReference type="ARBA" id="ARBA00023082"/>
    </source>
</evidence>
<dbReference type="Gene3D" id="1.10.1740.10">
    <property type="match status" value="1"/>
</dbReference>
<gene>
    <name evidence="8" type="ORF">H9S92_19745</name>
</gene>
<dbReference type="InterPro" id="IPR013324">
    <property type="entry name" value="RNA_pol_sigma_r3/r4-like"/>
</dbReference>
<dbReference type="InterPro" id="IPR013249">
    <property type="entry name" value="RNA_pol_sigma70_r4_t2"/>
</dbReference>
<dbReference type="InterPro" id="IPR039425">
    <property type="entry name" value="RNA_pol_sigma-70-like"/>
</dbReference>
<dbReference type="AlphaFoldDB" id="A0A923T971"/>
<dbReference type="Pfam" id="PF04542">
    <property type="entry name" value="Sigma70_r2"/>
    <property type="match status" value="1"/>
</dbReference>
<feature type="domain" description="RNA polymerase sigma-70 region 2" evidence="6">
    <location>
        <begin position="20"/>
        <end position="83"/>
    </location>
</feature>
<dbReference type="Proteomes" id="UP000650081">
    <property type="component" value="Unassembled WGS sequence"/>
</dbReference>
<dbReference type="InterPro" id="IPR007627">
    <property type="entry name" value="RNA_pol_sigma70_r2"/>
</dbReference>
<sequence length="173" mass="19447">MQAEDQSGVCAPSVFDATFLRVAPLLRNFLFYRTGDAESAADLVQEAFVRLWENCSKVLPDKARAWLFKVGENLFLQQVAKARVAGRYALEMVRTDEAQGESPEALLEEKEFAERLDAAIAALPEGSREVFLLNRIDGLKYREIADLLGISQKAVEKRMHRALVELRELHPGV</sequence>
<dbReference type="InterPro" id="IPR013325">
    <property type="entry name" value="RNA_pol_sigma_r2"/>
</dbReference>
<evidence type="ECO:0000259" key="7">
    <source>
        <dbReference type="Pfam" id="PF08281"/>
    </source>
</evidence>
<evidence type="ECO:0000313" key="9">
    <source>
        <dbReference type="Proteomes" id="UP000650081"/>
    </source>
</evidence>
<keyword evidence="2" id="KW-0805">Transcription regulation</keyword>
<dbReference type="NCBIfam" id="TIGR02937">
    <property type="entry name" value="sigma70-ECF"/>
    <property type="match status" value="1"/>
</dbReference>
<dbReference type="GO" id="GO:0003677">
    <property type="term" value="F:DNA binding"/>
    <property type="evidence" value="ECO:0007669"/>
    <property type="project" value="UniProtKB-KW"/>
</dbReference>
<evidence type="ECO:0000256" key="2">
    <source>
        <dbReference type="ARBA" id="ARBA00023015"/>
    </source>
</evidence>
<dbReference type="InterPro" id="IPR036388">
    <property type="entry name" value="WH-like_DNA-bd_sf"/>
</dbReference>
<dbReference type="SUPFAM" id="SSF88659">
    <property type="entry name" value="Sigma3 and sigma4 domains of RNA polymerase sigma factors"/>
    <property type="match status" value="1"/>
</dbReference>
<evidence type="ECO:0000259" key="6">
    <source>
        <dbReference type="Pfam" id="PF04542"/>
    </source>
</evidence>
<evidence type="ECO:0000313" key="8">
    <source>
        <dbReference type="EMBL" id="MBC6996415.1"/>
    </source>
</evidence>
<keyword evidence="3" id="KW-0731">Sigma factor</keyword>
<dbReference type="PANTHER" id="PTHR43133:SF8">
    <property type="entry name" value="RNA POLYMERASE SIGMA FACTOR HI_1459-RELATED"/>
    <property type="match status" value="1"/>
</dbReference>
<keyword evidence="9" id="KW-1185">Reference proteome</keyword>
<dbReference type="GO" id="GO:0016987">
    <property type="term" value="F:sigma factor activity"/>
    <property type="evidence" value="ECO:0007669"/>
    <property type="project" value="UniProtKB-KW"/>
</dbReference>
<keyword evidence="4" id="KW-0238">DNA-binding</keyword>
<evidence type="ECO:0000256" key="1">
    <source>
        <dbReference type="ARBA" id="ARBA00010641"/>
    </source>
</evidence>
<dbReference type="EMBL" id="JACSIT010000152">
    <property type="protein sequence ID" value="MBC6996415.1"/>
    <property type="molecule type" value="Genomic_DNA"/>
</dbReference>
<evidence type="ECO:0000256" key="4">
    <source>
        <dbReference type="ARBA" id="ARBA00023125"/>
    </source>
</evidence>
<keyword evidence="5" id="KW-0804">Transcription</keyword>
<protein>
    <submittedName>
        <fullName evidence="8">Sigma-70 family RNA polymerase sigma factor</fullName>
    </submittedName>
</protein>